<feature type="compositionally biased region" description="Gly residues" evidence="1">
    <location>
        <begin position="43"/>
        <end position="53"/>
    </location>
</feature>
<protein>
    <submittedName>
        <fullName evidence="2">Uncharacterized protein</fullName>
    </submittedName>
</protein>
<dbReference type="EMBL" id="RFFI01000006">
    <property type="protein sequence ID" value="RMI14013.1"/>
    <property type="molecule type" value="Genomic_DNA"/>
</dbReference>
<reference evidence="2 3" key="1">
    <citation type="submission" date="2018-10" db="EMBL/GenBank/DDBJ databases">
        <title>Isolation, diversity and antifungal activity of actinobacteria from wheat.</title>
        <authorList>
            <person name="Han C."/>
        </authorList>
    </citation>
    <scope>NUCLEOTIDE SEQUENCE [LARGE SCALE GENOMIC DNA]</scope>
    <source>
        <strain evidence="2 3">NEAU-YY56</strain>
    </source>
</reference>
<sequence length="62" mass="5527">MGYGACAAYAGCAGAGGQAMSSGGTDDVAGQPAGANGEPDVGAGVGVGPGASGPVGVVMRRT</sequence>
<feature type="region of interest" description="Disordered" evidence="1">
    <location>
        <begin position="15"/>
        <end position="62"/>
    </location>
</feature>
<accession>A0A3M2JQT7</accession>
<name>A0A3M2JQT7_9CELL</name>
<gene>
    <name evidence="2" type="ORF">EBM89_02020</name>
</gene>
<proteinExistence type="predicted"/>
<dbReference type="AlphaFoldDB" id="A0A3M2JQT7"/>
<organism evidence="2 3">
    <name type="scientific">Cellulomonas triticagri</name>
    <dbReference type="NCBI Taxonomy" id="2483352"/>
    <lineage>
        <taxon>Bacteria</taxon>
        <taxon>Bacillati</taxon>
        <taxon>Actinomycetota</taxon>
        <taxon>Actinomycetes</taxon>
        <taxon>Micrococcales</taxon>
        <taxon>Cellulomonadaceae</taxon>
        <taxon>Cellulomonas</taxon>
    </lineage>
</organism>
<keyword evidence="3" id="KW-1185">Reference proteome</keyword>
<comment type="caution">
    <text evidence="2">The sequence shown here is derived from an EMBL/GenBank/DDBJ whole genome shotgun (WGS) entry which is preliminary data.</text>
</comment>
<dbReference type="Proteomes" id="UP000269289">
    <property type="component" value="Unassembled WGS sequence"/>
</dbReference>
<feature type="compositionally biased region" description="Low complexity" evidence="1">
    <location>
        <begin position="15"/>
        <end position="24"/>
    </location>
</feature>
<evidence type="ECO:0000313" key="3">
    <source>
        <dbReference type="Proteomes" id="UP000269289"/>
    </source>
</evidence>
<evidence type="ECO:0000256" key="1">
    <source>
        <dbReference type="SAM" id="MobiDB-lite"/>
    </source>
</evidence>
<evidence type="ECO:0000313" key="2">
    <source>
        <dbReference type="EMBL" id="RMI14013.1"/>
    </source>
</evidence>